<accession>A0A1E5WHA5</accession>
<organism evidence="1 2">
    <name type="scientific">Dichanthelium oligosanthes</name>
    <dbReference type="NCBI Taxonomy" id="888268"/>
    <lineage>
        <taxon>Eukaryota</taxon>
        <taxon>Viridiplantae</taxon>
        <taxon>Streptophyta</taxon>
        <taxon>Embryophyta</taxon>
        <taxon>Tracheophyta</taxon>
        <taxon>Spermatophyta</taxon>
        <taxon>Magnoliopsida</taxon>
        <taxon>Liliopsida</taxon>
        <taxon>Poales</taxon>
        <taxon>Poaceae</taxon>
        <taxon>PACMAD clade</taxon>
        <taxon>Panicoideae</taxon>
        <taxon>Panicodae</taxon>
        <taxon>Paniceae</taxon>
        <taxon>Dichantheliinae</taxon>
        <taxon>Dichanthelium</taxon>
    </lineage>
</organism>
<evidence type="ECO:0000313" key="2">
    <source>
        <dbReference type="Proteomes" id="UP000095767"/>
    </source>
</evidence>
<evidence type="ECO:0000313" key="1">
    <source>
        <dbReference type="EMBL" id="OEL36776.1"/>
    </source>
</evidence>
<protein>
    <recommendedName>
        <fullName evidence="3">RNase H type-1 domain-containing protein</fullName>
    </recommendedName>
</protein>
<proteinExistence type="predicted"/>
<feature type="non-terminal residue" evidence="1">
    <location>
        <position position="1"/>
    </location>
</feature>
<dbReference type="EMBL" id="LWDX02007991">
    <property type="protein sequence ID" value="OEL36776.1"/>
    <property type="molecule type" value="Genomic_DNA"/>
</dbReference>
<sequence length="59" mass="6606">LLTAWRVITNAGSAEEVEEYACREGRLLAAELSPRQTLLETDCASVAQHYSKTSHFLRL</sequence>
<gene>
    <name evidence="1" type="ORF">BAE44_0002205</name>
</gene>
<dbReference type="Proteomes" id="UP000095767">
    <property type="component" value="Unassembled WGS sequence"/>
</dbReference>
<reference evidence="1 2" key="1">
    <citation type="submission" date="2016-09" db="EMBL/GenBank/DDBJ databases">
        <title>The draft genome of Dichanthelium oligosanthes: A C3 panicoid grass species.</title>
        <authorList>
            <person name="Studer A.J."/>
            <person name="Schnable J.C."/>
            <person name="Brutnell T.P."/>
        </authorList>
    </citation>
    <scope>NUCLEOTIDE SEQUENCE [LARGE SCALE GENOMIC DNA]</scope>
    <source>
        <strain evidence="2">cv. Kellogg 1175</strain>
        <tissue evidence="1">Leaf</tissue>
    </source>
</reference>
<name>A0A1E5WHA5_9POAL</name>
<dbReference type="AlphaFoldDB" id="A0A1E5WHA5"/>
<keyword evidence="2" id="KW-1185">Reference proteome</keyword>
<comment type="caution">
    <text evidence="1">The sequence shown here is derived from an EMBL/GenBank/DDBJ whole genome shotgun (WGS) entry which is preliminary data.</text>
</comment>
<evidence type="ECO:0008006" key="3">
    <source>
        <dbReference type="Google" id="ProtNLM"/>
    </source>
</evidence>